<comment type="subcellular location">
    <subcellularLocation>
        <location evidence="1">Endomembrane system</location>
        <topology evidence="1">Multi-pass membrane protein</topology>
    </subcellularLocation>
</comment>
<dbReference type="Pfam" id="PF02656">
    <property type="entry name" value="DUF202"/>
    <property type="match status" value="1"/>
</dbReference>
<feature type="domain" description="DUF202" evidence="6">
    <location>
        <begin position="32"/>
        <end position="64"/>
    </location>
</feature>
<dbReference type="Proteomes" id="UP001210925">
    <property type="component" value="Unassembled WGS sequence"/>
</dbReference>
<keyword evidence="3 5" id="KW-1133">Transmembrane helix</keyword>
<evidence type="ECO:0000256" key="3">
    <source>
        <dbReference type="ARBA" id="ARBA00022989"/>
    </source>
</evidence>
<keyword evidence="2 5" id="KW-0812">Transmembrane</keyword>
<sequence length="69" mass="7721">MSRLQIGEKRTIFNFWKSAAKTQEIPPNPKGFFANERTFLHWLNLILILGSLGIGLVNFGDAFGQISGL</sequence>
<dbReference type="AlphaFoldDB" id="A0AAD5UJI7"/>
<evidence type="ECO:0000313" key="7">
    <source>
        <dbReference type="EMBL" id="KAJ3257585.1"/>
    </source>
</evidence>
<organism evidence="7 8">
    <name type="scientific">Boothiomyces macroporosus</name>
    <dbReference type="NCBI Taxonomy" id="261099"/>
    <lineage>
        <taxon>Eukaryota</taxon>
        <taxon>Fungi</taxon>
        <taxon>Fungi incertae sedis</taxon>
        <taxon>Chytridiomycota</taxon>
        <taxon>Chytridiomycota incertae sedis</taxon>
        <taxon>Chytridiomycetes</taxon>
        <taxon>Rhizophydiales</taxon>
        <taxon>Terramycetaceae</taxon>
        <taxon>Boothiomyces</taxon>
    </lineage>
</organism>
<evidence type="ECO:0000256" key="2">
    <source>
        <dbReference type="ARBA" id="ARBA00022692"/>
    </source>
</evidence>
<dbReference type="EMBL" id="JADGKB010000037">
    <property type="protein sequence ID" value="KAJ3257585.1"/>
    <property type="molecule type" value="Genomic_DNA"/>
</dbReference>
<name>A0AAD5UJI7_9FUNG</name>
<keyword evidence="8" id="KW-1185">Reference proteome</keyword>
<comment type="caution">
    <text evidence="7">The sequence shown here is derived from an EMBL/GenBank/DDBJ whole genome shotgun (WGS) entry which is preliminary data.</text>
</comment>
<evidence type="ECO:0000256" key="4">
    <source>
        <dbReference type="ARBA" id="ARBA00023136"/>
    </source>
</evidence>
<reference evidence="7" key="1">
    <citation type="submission" date="2020-05" db="EMBL/GenBank/DDBJ databases">
        <title>Phylogenomic resolution of chytrid fungi.</title>
        <authorList>
            <person name="Stajich J.E."/>
            <person name="Amses K."/>
            <person name="Simmons R."/>
            <person name="Seto K."/>
            <person name="Myers J."/>
            <person name="Bonds A."/>
            <person name="Quandt C.A."/>
            <person name="Barry K."/>
            <person name="Liu P."/>
            <person name="Grigoriev I."/>
            <person name="Longcore J.E."/>
            <person name="James T.Y."/>
        </authorList>
    </citation>
    <scope>NUCLEOTIDE SEQUENCE</scope>
    <source>
        <strain evidence="7">PLAUS21</strain>
    </source>
</reference>
<protein>
    <recommendedName>
        <fullName evidence="6">DUF202 domain-containing protein</fullName>
    </recommendedName>
</protein>
<evidence type="ECO:0000313" key="8">
    <source>
        <dbReference type="Proteomes" id="UP001210925"/>
    </source>
</evidence>
<evidence type="ECO:0000259" key="6">
    <source>
        <dbReference type="Pfam" id="PF02656"/>
    </source>
</evidence>
<keyword evidence="4 5" id="KW-0472">Membrane</keyword>
<proteinExistence type="predicted"/>
<evidence type="ECO:0000256" key="1">
    <source>
        <dbReference type="ARBA" id="ARBA00004127"/>
    </source>
</evidence>
<feature type="transmembrane region" description="Helical" evidence="5">
    <location>
        <begin position="39"/>
        <end position="59"/>
    </location>
</feature>
<gene>
    <name evidence="7" type="ORF">HK103_004494</name>
</gene>
<feature type="non-terminal residue" evidence="7">
    <location>
        <position position="69"/>
    </location>
</feature>
<evidence type="ECO:0000256" key="5">
    <source>
        <dbReference type="SAM" id="Phobius"/>
    </source>
</evidence>
<dbReference type="GO" id="GO:0012505">
    <property type="term" value="C:endomembrane system"/>
    <property type="evidence" value="ECO:0007669"/>
    <property type="project" value="UniProtKB-SubCell"/>
</dbReference>
<dbReference type="InterPro" id="IPR003807">
    <property type="entry name" value="DUF202"/>
</dbReference>
<accession>A0AAD5UJI7</accession>